<gene>
    <name evidence="1" type="ORF">G5B17_00685</name>
</gene>
<keyword evidence="2" id="KW-1185">Reference proteome</keyword>
<dbReference type="RefSeq" id="WP_148462964.1">
    <property type="nucleotide sequence ID" value="NZ_JAAIPU010000005.1"/>
</dbReference>
<protein>
    <submittedName>
        <fullName evidence="1">Uncharacterized protein</fullName>
    </submittedName>
</protein>
<dbReference type="Proteomes" id="UP001644719">
    <property type="component" value="Unassembled WGS sequence"/>
</dbReference>
<proteinExistence type="predicted"/>
<reference evidence="1 2" key="1">
    <citation type="journal article" date="2020" name="Cell Host Microbe">
        <title>Functional and Genomic Variation between Human-Derived Isolates of Lachnospiraceae Reveals Inter- and Intra-Species Diversity.</title>
        <authorList>
            <person name="Sorbara M.T."/>
            <person name="Littmann E.R."/>
            <person name="Fontana E."/>
            <person name="Moody T.U."/>
            <person name="Kohout C.E."/>
            <person name="Gjonbalaj M."/>
            <person name="Eaton V."/>
            <person name="Seok R."/>
            <person name="Leiner I.M."/>
            <person name="Pamer E.G."/>
        </authorList>
    </citation>
    <scope>NUCLEOTIDE SEQUENCE [LARGE SCALE GENOMIC DNA]</scope>
    <source>
        <strain evidence="1 2">MSK.17.74</strain>
    </source>
</reference>
<name>A0ABX2H1Q1_9FIRM</name>
<comment type="caution">
    <text evidence="1">The sequence shown here is derived from an EMBL/GenBank/DDBJ whole genome shotgun (WGS) entry which is preliminary data.</text>
</comment>
<dbReference type="EMBL" id="JAAITS010000002">
    <property type="protein sequence ID" value="NSG83977.1"/>
    <property type="molecule type" value="Genomic_DNA"/>
</dbReference>
<evidence type="ECO:0000313" key="1">
    <source>
        <dbReference type="EMBL" id="NSG83977.1"/>
    </source>
</evidence>
<sequence length="202" mass="23016">MNNNFEINDWVKITMKNKSVICGQIAAFGKKLVEGEEHDFYQVRVLDDRETTVFDVQMQAIEKMYTNVELQDWVIEIAAKYGIYVGDNLDLRRKLANSVIGLAGHWAELSEDEKKIFGYFAANPSMVMAIMGMANTYMSCYMSTQADFIEYVEKQAEKDKAEQDKGIAGFMEKYYPKSDNSPLSGYGLSGYGGETSWQRINH</sequence>
<organism evidence="1 2">
    <name type="scientific">Blautia faecis</name>
    <dbReference type="NCBI Taxonomy" id="871665"/>
    <lineage>
        <taxon>Bacteria</taxon>
        <taxon>Bacillati</taxon>
        <taxon>Bacillota</taxon>
        <taxon>Clostridia</taxon>
        <taxon>Lachnospirales</taxon>
        <taxon>Lachnospiraceae</taxon>
        <taxon>Blautia</taxon>
    </lineage>
</organism>
<accession>A0ABX2H1Q1</accession>
<evidence type="ECO:0000313" key="2">
    <source>
        <dbReference type="Proteomes" id="UP001644719"/>
    </source>
</evidence>